<sequence>MATFKAYFKKEILESKTQYKYIILAVSFLFFAISDPIMVKLLPEILKSQLTKGSADISALLPPITQLTGMQNYIKDLFQIVTLVIIFTTCGSLSDEITTGKLIFPYSKGSLPTGIVLAKLINYTLALSIFTFIGFSVNYYYSGLLLKGNPVAFSSVLSSASLLSIYYFFIITLVLFCSSIIQKGVITGIIVLVVNYFSVAFTGIKSISKFIPYNLVDGATQFEYINLTTTITSVIILSIILILLTVRRMNKVNVV</sequence>
<dbReference type="RefSeq" id="WP_216122967.1">
    <property type="nucleotide sequence ID" value="NZ_CP086239.1"/>
</dbReference>
<keyword evidence="1" id="KW-0812">Transmembrane</keyword>
<organism evidence="2 3">
    <name type="scientific">Clostridium estertheticum</name>
    <dbReference type="NCBI Taxonomy" id="238834"/>
    <lineage>
        <taxon>Bacteria</taxon>
        <taxon>Bacillati</taxon>
        <taxon>Bacillota</taxon>
        <taxon>Clostridia</taxon>
        <taxon>Eubacteriales</taxon>
        <taxon>Clostridiaceae</taxon>
        <taxon>Clostridium</taxon>
    </lineage>
</organism>
<accession>A0AA47I575</accession>
<feature type="transmembrane region" description="Helical" evidence="1">
    <location>
        <begin position="224"/>
        <end position="246"/>
    </location>
</feature>
<protein>
    <recommendedName>
        <fullName evidence="4">ABC transporter permease</fullName>
    </recommendedName>
</protein>
<dbReference type="Proteomes" id="UP001164733">
    <property type="component" value="Chromosome"/>
</dbReference>
<reference evidence="2" key="1">
    <citation type="submission" date="2021-11" db="EMBL/GenBank/DDBJ databases">
        <title>Clostridia strains as spoilage organisms.</title>
        <authorList>
            <person name="Wambui J."/>
            <person name="Stevens M.J.A."/>
            <person name="Stephan R."/>
        </authorList>
    </citation>
    <scope>NUCLEOTIDE SEQUENCE</scope>
    <source>
        <strain evidence="2">CF009</strain>
    </source>
</reference>
<proteinExistence type="predicted"/>
<feature type="transmembrane region" description="Helical" evidence="1">
    <location>
        <begin position="184"/>
        <end position="204"/>
    </location>
</feature>
<evidence type="ECO:0000313" key="2">
    <source>
        <dbReference type="EMBL" id="WAG60082.1"/>
    </source>
</evidence>
<gene>
    <name evidence="2" type="ORF">LL038_21490</name>
</gene>
<evidence type="ECO:0000256" key="1">
    <source>
        <dbReference type="SAM" id="Phobius"/>
    </source>
</evidence>
<evidence type="ECO:0000313" key="3">
    <source>
        <dbReference type="Proteomes" id="UP001164733"/>
    </source>
</evidence>
<keyword evidence="1" id="KW-0472">Membrane</keyword>
<keyword evidence="1" id="KW-1133">Transmembrane helix</keyword>
<evidence type="ECO:0008006" key="4">
    <source>
        <dbReference type="Google" id="ProtNLM"/>
    </source>
</evidence>
<feature type="transmembrane region" description="Helical" evidence="1">
    <location>
        <begin position="77"/>
        <end position="99"/>
    </location>
</feature>
<name>A0AA47I575_9CLOT</name>
<feature type="transmembrane region" description="Helical" evidence="1">
    <location>
        <begin position="21"/>
        <end position="39"/>
    </location>
</feature>
<feature type="transmembrane region" description="Helical" evidence="1">
    <location>
        <begin position="153"/>
        <end position="177"/>
    </location>
</feature>
<feature type="transmembrane region" description="Helical" evidence="1">
    <location>
        <begin position="120"/>
        <end position="141"/>
    </location>
</feature>
<dbReference type="EMBL" id="CP086239">
    <property type="protein sequence ID" value="WAG60082.1"/>
    <property type="molecule type" value="Genomic_DNA"/>
</dbReference>
<dbReference type="AlphaFoldDB" id="A0AA47I575"/>